<accession>X0RIU9</accession>
<protein>
    <recommendedName>
        <fullName evidence="2">HTH asnC-type domain-containing protein</fullName>
    </recommendedName>
</protein>
<evidence type="ECO:0008006" key="2">
    <source>
        <dbReference type="Google" id="ProtNLM"/>
    </source>
</evidence>
<reference evidence="1" key="1">
    <citation type="journal article" date="2014" name="Front. Microbiol.">
        <title>High frequency of phylogenetically diverse reductive dehalogenase-homologous genes in deep subseafloor sedimentary metagenomes.</title>
        <authorList>
            <person name="Kawai M."/>
            <person name="Futagami T."/>
            <person name="Toyoda A."/>
            <person name="Takaki Y."/>
            <person name="Nishi S."/>
            <person name="Hori S."/>
            <person name="Arai W."/>
            <person name="Tsubouchi T."/>
            <person name="Morono Y."/>
            <person name="Uchiyama I."/>
            <person name="Ito T."/>
            <person name="Fujiyama A."/>
            <person name="Inagaki F."/>
            <person name="Takami H."/>
        </authorList>
    </citation>
    <scope>NUCLEOTIDE SEQUENCE</scope>
    <source>
        <strain evidence="1">Expedition CK06-06</strain>
    </source>
</reference>
<dbReference type="EMBL" id="BARS01006440">
    <property type="protein sequence ID" value="GAF68774.1"/>
    <property type="molecule type" value="Genomic_DNA"/>
</dbReference>
<evidence type="ECO:0000313" key="1">
    <source>
        <dbReference type="EMBL" id="GAF68774.1"/>
    </source>
</evidence>
<comment type="caution">
    <text evidence="1">The sequence shown here is derived from an EMBL/GenBank/DDBJ whole genome shotgun (WGS) entry which is preliminary data.</text>
</comment>
<dbReference type="InterPro" id="IPR036388">
    <property type="entry name" value="WH-like_DNA-bd_sf"/>
</dbReference>
<dbReference type="InterPro" id="IPR036390">
    <property type="entry name" value="WH_DNA-bd_sf"/>
</dbReference>
<dbReference type="SUPFAM" id="SSF46785">
    <property type="entry name" value="Winged helix' DNA-binding domain"/>
    <property type="match status" value="1"/>
</dbReference>
<dbReference type="Pfam" id="PF13412">
    <property type="entry name" value="HTH_24"/>
    <property type="match status" value="1"/>
</dbReference>
<dbReference type="AlphaFoldDB" id="X0RIU9"/>
<name>X0RIU9_9ZZZZ</name>
<proteinExistence type="predicted"/>
<gene>
    <name evidence="1" type="ORF">S01H1_12533</name>
</gene>
<feature type="non-terminal residue" evidence="1">
    <location>
        <position position="1"/>
    </location>
</feature>
<dbReference type="Gene3D" id="1.10.10.10">
    <property type="entry name" value="Winged helix-like DNA-binding domain superfamily/Winged helix DNA-binding domain"/>
    <property type="match status" value="1"/>
</dbReference>
<sequence length="189" mass="21835">IVRELIKNPRISDNQIAKNTKVPVMTVNRKRKQLEKENLLKYFVSFDTGEFGTGTFKAKQLYIIKFKAGITRDEYITKIEEDKKTMGFNAAYISMAYLGEKDGHLALIIVLDAETDSLLVDEFNGKVLPHLKEKLGNDCIREIITTKISNTIRRHHNYLPDINMENGIMKKDWSDDWIFIDKPTEPANK</sequence>
<organism evidence="1">
    <name type="scientific">marine sediment metagenome</name>
    <dbReference type="NCBI Taxonomy" id="412755"/>
    <lineage>
        <taxon>unclassified sequences</taxon>
        <taxon>metagenomes</taxon>
        <taxon>ecological metagenomes</taxon>
    </lineage>
</organism>